<comment type="caution">
    <text evidence="1">The sequence shown here is derived from an EMBL/GenBank/DDBJ whole genome shotgun (WGS) entry which is preliminary data.</text>
</comment>
<evidence type="ECO:0000313" key="2">
    <source>
        <dbReference type="Proteomes" id="UP001314205"/>
    </source>
</evidence>
<proteinExistence type="predicted"/>
<gene>
    <name evidence="1" type="ORF">PARMNEM_LOCUS6623</name>
</gene>
<dbReference type="AlphaFoldDB" id="A0AAV1KS42"/>
<accession>A0AAV1KS42</accession>
<dbReference type="EMBL" id="CAVLGL010000079">
    <property type="protein sequence ID" value="CAK1585558.1"/>
    <property type="molecule type" value="Genomic_DNA"/>
</dbReference>
<keyword evidence="2" id="KW-1185">Reference proteome</keyword>
<name>A0AAV1KS42_9NEOP</name>
<dbReference type="Proteomes" id="UP001314205">
    <property type="component" value="Unassembled WGS sequence"/>
</dbReference>
<evidence type="ECO:0000313" key="1">
    <source>
        <dbReference type="EMBL" id="CAK1585558.1"/>
    </source>
</evidence>
<reference evidence="1 2" key="1">
    <citation type="submission" date="2023-11" db="EMBL/GenBank/DDBJ databases">
        <authorList>
            <person name="Hedman E."/>
            <person name="Englund M."/>
            <person name="Stromberg M."/>
            <person name="Nyberg Akerstrom W."/>
            <person name="Nylinder S."/>
            <person name="Jareborg N."/>
            <person name="Kallberg Y."/>
            <person name="Kronander E."/>
        </authorList>
    </citation>
    <scope>NUCLEOTIDE SEQUENCE [LARGE SCALE GENOMIC DNA]</scope>
</reference>
<protein>
    <submittedName>
        <fullName evidence="1">Uncharacterized protein</fullName>
    </submittedName>
</protein>
<sequence length="109" mass="11867">MRGRESVYNNIGHYQEMNDKDAFLGDVHGTSEIIKSTDENTDSNIPSSNCGLGEDPFIAVCQNVSSPYLFSSENQHGVVSLLNISTALTPLNTSILTFVTFPSTDYPSC</sequence>
<organism evidence="1 2">
    <name type="scientific">Parnassius mnemosyne</name>
    <name type="common">clouded apollo</name>
    <dbReference type="NCBI Taxonomy" id="213953"/>
    <lineage>
        <taxon>Eukaryota</taxon>
        <taxon>Metazoa</taxon>
        <taxon>Ecdysozoa</taxon>
        <taxon>Arthropoda</taxon>
        <taxon>Hexapoda</taxon>
        <taxon>Insecta</taxon>
        <taxon>Pterygota</taxon>
        <taxon>Neoptera</taxon>
        <taxon>Endopterygota</taxon>
        <taxon>Lepidoptera</taxon>
        <taxon>Glossata</taxon>
        <taxon>Ditrysia</taxon>
        <taxon>Papilionoidea</taxon>
        <taxon>Papilionidae</taxon>
        <taxon>Parnassiinae</taxon>
        <taxon>Parnassini</taxon>
        <taxon>Parnassius</taxon>
        <taxon>Driopa</taxon>
    </lineage>
</organism>